<dbReference type="InterPro" id="IPR036962">
    <property type="entry name" value="Glyco_hydro_3_N_sf"/>
</dbReference>
<comment type="similarity">
    <text evidence="1 4">Belongs to the glycosyl hydrolase 3 family.</text>
</comment>
<dbReference type="InterPro" id="IPR001764">
    <property type="entry name" value="Glyco_hydro_3_N"/>
</dbReference>
<evidence type="ECO:0000313" key="6">
    <source>
        <dbReference type="EMBL" id="SCJ37398.1"/>
    </source>
</evidence>
<keyword evidence="4 6" id="KW-0326">Glycosidase</keyword>
<dbReference type="PROSITE" id="PS00775">
    <property type="entry name" value="GLYCOSYL_HYDROL_F3"/>
    <property type="match status" value="1"/>
</dbReference>
<dbReference type="Gene3D" id="3.20.20.300">
    <property type="entry name" value="Glycoside hydrolase, family 3, N-terminal domain"/>
    <property type="match status" value="1"/>
</dbReference>
<dbReference type="InterPro" id="IPR026891">
    <property type="entry name" value="Fn3-like"/>
</dbReference>
<dbReference type="PANTHER" id="PTHR42715:SF10">
    <property type="entry name" value="BETA-GLUCOSIDASE"/>
    <property type="match status" value="1"/>
</dbReference>
<keyword evidence="2 4" id="KW-0378">Hydrolase</keyword>
<dbReference type="Pfam" id="PF00933">
    <property type="entry name" value="Glyco_hydro_3"/>
    <property type="match status" value="1"/>
</dbReference>
<dbReference type="PRINTS" id="PR00133">
    <property type="entry name" value="GLHYDRLASE3"/>
</dbReference>
<feature type="domain" description="Fibronectin type III-like" evidence="5">
    <location>
        <begin position="602"/>
        <end position="671"/>
    </location>
</feature>
<dbReference type="Gene3D" id="2.60.40.10">
    <property type="entry name" value="Immunoglobulins"/>
    <property type="match status" value="1"/>
</dbReference>
<evidence type="ECO:0000256" key="3">
    <source>
        <dbReference type="ARBA" id="ARBA00023277"/>
    </source>
</evidence>
<dbReference type="Gene3D" id="3.40.50.1700">
    <property type="entry name" value="Glycoside hydrolase family 3 C-terminal domain"/>
    <property type="match status" value="1"/>
</dbReference>
<evidence type="ECO:0000256" key="2">
    <source>
        <dbReference type="ARBA" id="ARBA00022801"/>
    </source>
</evidence>
<dbReference type="SMART" id="SM01217">
    <property type="entry name" value="Fn3_like"/>
    <property type="match status" value="1"/>
</dbReference>
<dbReference type="InterPro" id="IPR019800">
    <property type="entry name" value="Glyco_hydro_3_AS"/>
</dbReference>
<dbReference type="SUPFAM" id="SSF51445">
    <property type="entry name" value="(Trans)glycosidases"/>
    <property type="match status" value="1"/>
</dbReference>
<proteinExistence type="inferred from homology"/>
<accession>A0A1C6FWD9</accession>
<dbReference type="Pfam" id="PF01915">
    <property type="entry name" value="Glyco_hydro_3_C"/>
    <property type="match status" value="1"/>
</dbReference>
<keyword evidence="3" id="KW-0119">Carbohydrate metabolism</keyword>
<evidence type="ECO:0000259" key="5">
    <source>
        <dbReference type="SMART" id="SM01217"/>
    </source>
</evidence>
<dbReference type="EMBL" id="FMHG01000001">
    <property type="protein sequence ID" value="SCJ37398.1"/>
    <property type="molecule type" value="Genomic_DNA"/>
</dbReference>
<dbReference type="InterPro" id="IPR017853">
    <property type="entry name" value="GH"/>
</dbReference>
<dbReference type="AlphaFoldDB" id="A0A1C6FWD9"/>
<dbReference type="InterPro" id="IPR013783">
    <property type="entry name" value="Ig-like_fold"/>
</dbReference>
<dbReference type="PANTHER" id="PTHR42715">
    <property type="entry name" value="BETA-GLUCOSIDASE"/>
    <property type="match status" value="1"/>
</dbReference>
<dbReference type="InterPro" id="IPR002772">
    <property type="entry name" value="Glyco_hydro_3_C"/>
</dbReference>
<dbReference type="FunFam" id="2.60.40.10:FF:000495">
    <property type="entry name" value="Periplasmic beta-glucosidase"/>
    <property type="match status" value="1"/>
</dbReference>
<evidence type="ECO:0000256" key="4">
    <source>
        <dbReference type="RuleBase" id="RU361161"/>
    </source>
</evidence>
<dbReference type="InterPro" id="IPR050288">
    <property type="entry name" value="Cellulose_deg_GH3"/>
</dbReference>
<protein>
    <submittedName>
        <fullName evidence="6">Thermostable beta-glucosidase B</fullName>
        <ecNumber evidence="6">3.2.1.21</ecNumber>
    </submittedName>
</protein>
<organism evidence="6">
    <name type="scientific">uncultured Anaerotruncus sp</name>
    <dbReference type="NCBI Taxonomy" id="905011"/>
    <lineage>
        <taxon>Bacteria</taxon>
        <taxon>Bacillati</taxon>
        <taxon>Bacillota</taxon>
        <taxon>Clostridia</taxon>
        <taxon>Eubacteriales</taxon>
        <taxon>Oscillospiraceae</taxon>
        <taxon>Anaerotruncus</taxon>
        <taxon>environmental samples</taxon>
    </lineage>
</organism>
<dbReference type="EC" id="3.2.1.21" evidence="6"/>
<name>A0A1C6FWD9_9FIRM</name>
<gene>
    <name evidence="6" type="primary">bglB</name>
    <name evidence="6" type="ORF">SAMEA3545359_00136</name>
</gene>
<dbReference type="GO" id="GO:0005975">
    <property type="term" value="P:carbohydrate metabolic process"/>
    <property type="evidence" value="ECO:0007669"/>
    <property type="project" value="InterPro"/>
</dbReference>
<sequence>MKKEIEAIIERMTLEQKATLCTGATHWRTAAFPELGIPSLIVADGTSGLRLQAGSQDKEENDLYENVMFFSFDSPEAIARTLPSTCFPAGSAIACSWDTALIEEVGSAIAKECKAHDVGLLLGPGLNLRRHPLAGRGFEYYAEDPVLSGEMAAGMVRGIQSQGVAACVKHFACNNADYKRTWIDSIVDPRALHEIYLAGFERAIKKGLPRAVMGAYNKVNGVQSCQNPYLLTDVLRDEWGFDGVTMSDWVAVKDPAEACRAGLDLQMPPSASCVRAIVAGVQDGSIPESRVDDCCRHLIELALTYSQEGKEHQPVDFAAHHQLARRAAAECAVLLKNTGVLPLAKDTRSLAVLGALAQYPQFNGTGCAAMNPQCSDIPLQEIKALAPEGCAVTYAPGYTRDYRHDDALLAEAVAAARDAQAAVVFAGAFLPPEDDDFNRRTLDLEPATAELIEEVLAVQPNTVVVVYNAESVAMPWADRAAGILDLWFSGEGSGHAAAQLLWGEISPSGKLPVTMPVRIEDTPAYLNFPGEGDYHYYCEGIYAGYRYYEKKKIEPLYPFGHGLSYSRFTYSAPRVSVPQLVLPGQVTVYCTVQNDGQMPAAEVVQLYVADRHAKLARPEKELKAFTRVYLQPGESREVQLTLETRDFCYYDPACGWVADSGVFELLIGASSADIRLRIDLPVISDRPAPFVMTTDTHYVDLFDDPVATQVFYDYLVEKGLLQREQISAELTEHFKVIFWGMAQHLDGATGDRFTPEMASEVTDRINRALETRQQTAR</sequence>
<dbReference type="InterPro" id="IPR036881">
    <property type="entry name" value="Glyco_hydro_3_C_sf"/>
</dbReference>
<dbReference type="SUPFAM" id="SSF52279">
    <property type="entry name" value="Beta-D-glucan exohydrolase, C-terminal domain"/>
    <property type="match status" value="1"/>
</dbReference>
<dbReference type="GO" id="GO:0008422">
    <property type="term" value="F:beta-glucosidase activity"/>
    <property type="evidence" value="ECO:0007669"/>
    <property type="project" value="UniProtKB-EC"/>
</dbReference>
<evidence type="ECO:0000256" key="1">
    <source>
        <dbReference type="ARBA" id="ARBA00005336"/>
    </source>
</evidence>
<dbReference type="Pfam" id="PF14310">
    <property type="entry name" value="Fn3-like"/>
    <property type="match status" value="1"/>
</dbReference>
<reference evidence="6" key="1">
    <citation type="submission" date="2015-09" db="EMBL/GenBank/DDBJ databases">
        <authorList>
            <consortium name="Pathogen Informatics"/>
        </authorList>
    </citation>
    <scope>NUCLEOTIDE SEQUENCE</scope>
    <source>
        <strain evidence="6">2789STDY5834896</strain>
    </source>
</reference>